<protein>
    <recommendedName>
        <fullName evidence="3">Co-chaperone DjlA N-terminal domain-containing protein</fullName>
    </recommendedName>
</protein>
<dbReference type="Proteomes" id="UP000051717">
    <property type="component" value="Unassembled WGS sequence"/>
</dbReference>
<dbReference type="AlphaFoldDB" id="A0A0S8G1Q1"/>
<comment type="caution">
    <text evidence="1">The sequence shown here is derived from an EMBL/GenBank/DDBJ whole genome shotgun (WGS) entry which is preliminary data.</text>
</comment>
<evidence type="ECO:0000313" key="2">
    <source>
        <dbReference type="Proteomes" id="UP000051717"/>
    </source>
</evidence>
<reference evidence="1 2" key="1">
    <citation type="journal article" date="2015" name="Microbiome">
        <title>Genomic resolution of linkages in carbon, nitrogen, and sulfur cycling among widespread estuary sediment bacteria.</title>
        <authorList>
            <person name="Baker B.J."/>
            <person name="Lazar C.S."/>
            <person name="Teske A.P."/>
            <person name="Dick G.J."/>
        </authorList>
    </citation>
    <scope>NUCLEOTIDE SEQUENCE [LARGE SCALE GENOMIC DNA]</scope>
    <source>
        <strain evidence="1">SM23_40</strain>
    </source>
</reference>
<dbReference type="InterPro" id="IPR029024">
    <property type="entry name" value="TerB-like"/>
</dbReference>
<proteinExistence type="predicted"/>
<dbReference type="Gene3D" id="1.10.3680.10">
    <property type="entry name" value="TerB-like"/>
    <property type="match status" value="1"/>
</dbReference>
<dbReference type="EMBL" id="LJUI01000174">
    <property type="protein sequence ID" value="KPK66148.1"/>
    <property type="molecule type" value="Genomic_DNA"/>
</dbReference>
<dbReference type="CDD" id="cd07176">
    <property type="entry name" value="terB"/>
    <property type="match status" value="1"/>
</dbReference>
<name>A0A0S8G1Q1_UNCT6</name>
<organism evidence="1 2">
    <name type="scientific">candidate division TA06 bacterium SM23_40</name>
    <dbReference type="NCBI Taxonomy" id="1703774"/>
    <lineage>
        <taxon>Bacteria</taxon>
        <taxon>Bacteria division TA06</taxon>
    </lineage>
</organism>
<evidence type="ECO:0008006" key="3">
    <source>
        <dbReference type="Google" id="ProtNLM"/>
    </source>
</evidence>
<dbReference type="SUPFAM" id="SSF158682">
    <property type="entry name" value="TerB-like"/>
    <property type="match status" value="1"/>
</dbReference>
<gene>
    <name evidence="1" type="ORF">AMJ82_12020</name>
</gene>
<evidence type="ECO:0000313" key="1">
    <source>
        <dbReference type="EMBL" id="KPK66148.1"/>
    </source>
</evidence>
<sequence>MTIEFKTPAEAFIAVAWAVCTADKCGTKEERDYLYEQVRHLDIFEHCDRVEFGNLMGLAYNKIFHTLPCEESALTDEGIECLIQAVNKILTPNQRVEVFRMACGLAGADTVSEREGALLERLRDGFWIDPEGAQGILGG</sequence>
<accession>A0A0S8G1Q1</accession>